<dbReference type="PANTHER" id="PTHR23079">
    <property type="entry name" value="RNA-DEPENDENT RNA POLYMERASE"/>
    <property type="match status" value="1"/>
</dbReference>
<keyword evidence="1" id="KW-0548">Nucleotidyltransferase</keyword>
<dbReference type="EMBL" id="CAJNOT010003847">
    <property type="protein sequence ID" value="CAF1402527.1"/>
    <property type="molecule type" value="Genomic_DNA"/>
</dbReference>
<dbReference type="GO" id="GO:0003968">
    <property type="term" value="F:RNA-directed RNA polymerase activity"/>
    <property type="evidence" value="ECO:0007669"/>
    <property type="project" value="UniProtKB-KW"/>
</dbReference>
<dbReference type="EC" id="2.7.7.48" evidence="1"/>
<organism evidence="3 4">
    <name type="scientific">Rotaria sordida</name>
    <dbReference type="NCBI Taxonomy" id="392033"/>
    <lineage>
        <taxon>Eukaryota</taxon>
        <taxon>Metazoa</taxon>
        <taxon>Spiralia</taxon>
        <taxon>Gnathifera</taxon>
        <taxon>Rotifera</taxon>
        <taxon>Eurotatoria</taxon>
        <taxon>Bdelloidea</taxon>
        <taxon>Philodinida</taxon>
        <taxon>Philodinidae</taxon>
        <taxon>Rotaria</taxon>
    </lineage>
</organism>
<name>A0A815L3Z3_9BILA</name>
<dbReference type="Pfam" id="PF05183">
    <property type="entry name" value="RdRP"/>
    <property type="match status" value="1"/>
</dbReference>
<dbReference type="GO" id="GO:0003723">
    <property type="term" value="F:RNA binding"/>
    <property type="evidence" value="ECO:0007669"/>
    <property type="project" value="UniProtKB-KW"/>
</dbReference>
<keyword evidence="1" id="KW-0694">RNA-binding</keyword>
<reference evidence="3" key="1">
    <citation type="submission" date="2021-02" db="EMBL/GenBank/DDBJ databases">
        <authorList>
            <person name="Nowell W R."/>
        </authorList>
    </citation>
    <scope>NUCLEOTIDE SEQUENCE</scope>
</reference>
<comment type="catalytic activity">
    <reaction evidence="1">
        <text>RNA(n) + a ribonucleoside 5'-triphosphate = RNA(n+1) + diphosphate</text>
        <dbReference type="Rhea" id="RHEA:21248"/>
        <dbReference type="Rhea" id="RHEA-COMP:14527"/>
        <dbReference type="Rhea" id="RHEA-COMP:17342"/>
        <dbReference type="ChEBI" id="CHEBI:33019"/>
        <dbReference type="ChEBI" id="CHEBI:61557"/>
        <dbReference type="ChEBI" id="CHEBI:140395"/>
        <dbReference type="EC" id="2.7.7.48"/>
    </reaction>
</comment>
<keyword evidence="1" id="KW-0808">Transferase</keyword>
<comment type="similarity">
    <text evidence="1">Belongs to the RdRP family.</text>
</comment>
<dbReference type="InterPro" id="IPR057596">
    <property type="entry name" value="RDRP_core"/>
</dbReference>
<dbReference type="Proteomes" id="UP000663864">
    <property type="component" value="Unassembled WGS sequence"/>
</dbReference>
<evidence type="ECO:0000256" key="1">
    <source>
        <dbReference type="RuleBase" id="RU363098"/>
    </source>
</evidence>
<dbReference type="InterPro" id="IPR007855">
    <property type="entry name" value="RDRP"/>
</dbReference>
<dbReference type="AlphaFoldDB" id="A0A815L3Z3"/>
<dbReference type="GO" id="GO:0030422">
    <property type="term" value="P:siRNA processing"/>
    <property type="evidence" value="ECO:0007669"/>
    <property type="project" value="TreeGrafter"/>
</dbReference>
<evidence type="ECO:0000313" key="3">
    <source>
        <dbReference type="EMBL" id="CAF1402527.1"/>
    </source>
</evidence>
<proteinExistence type="inferred from homology"/>
<feature type="domain" description="RDRP core" evidence="2">
    <location>
        <begin position="9"/>
        <end position="216"/>
    </location>
</feature>
<keyword evidence="1" id="KW-0696">RNA-directed RNA polymerase</keyword>
<comment type="caution">
    <text evidence="3">The sequence shown here is derived from an EMBL/GenBank/DDBJ whole genome shotgun (WGS) entry which is preliminary data.</text>
</comment>
<evidence type="ECO:0000313" key="4">
    <source>
        <dbReference type="Proteomes" id="UP000663864"/>
    </source>
</evidence>
<evidence type="ECO:0000259" key="2">
    <source>
        <dbReference type="Pfam" id="PF05183"/>
    </source>
</evidence>
<protein>
    <recommendedName>
        <fullName evidence="1">RNA-dependent RNA polymerase</fullName>
        <ecNumber evidence="1">2.7.7.48</ecNumber>
    </recommendedName>
</protein>
<sequence length="226" mass="26542">MRTPTPTPCFEVCKISAPRSLYLNRQDVLLLSYRRISDAVFLILQQRNHLTLIRALLRNNDTRNLLDEKLPNWFLPYGAKIDFVREPFFRQLLIAACLTSMRELLRQTRIRVSRNKARNMFGIIDEYNVLKLDEVFIQHTRLNDHEDKDTNNKGEKTSILHNCKVVVTKNPCYHPGDIRRFTVVSHEELKHLKDVIVFSQQDDCPASHQISGSDLDDGFQKYFRIE</sequence>
<accession>A0A815L3Z3</accession>
<dbReference type="GO" id="GO:0031380">
    <property type="term" value="C:nuclear RNA-directed RNA polymerase complex"/>
    <property type="evidence" value="ECO:0007669"/>
    <property type="project" value="TreeGrafter"/>
</dbReference>
<gene>
    <name evidence="3" type="ORF">ZHD862_LOCUS33197</name>
</gene>
<dbReference type="PANTHER" id="PTHR23079:SF55">
    <property type="entry name" value="RNA-DIRECTED RNA POLYMERASE"/>
    <property type="match status" value="1"/>
</dbReference>